<keyword evidence="8" id="KW-1185">Reference proteome</keyword>
<evidence type="ECO:0000256" key="5">
    <source>
        <dbReference type="ARBA" id="ARBA00022833"/>
    </source>
</evidence>
<dbReference type="SUPFAM" id="SSF56281">
    <property type="entry name" value="Metallo-hydrolase/oxidoreductase"/>
    <property type="match status" value="1"/>
</dbReference>
<evidence type="ECO:0000256" key="4">
    <source>
        <dbReference type="ARBA" id="ARBA00022801"/>
    </source>
</evidence>
<keyword evidence="3" id="KW-0479">Metal-binding</keyword>
<dbReference type="Proteomes" id="UP001229651">
    <property type="component" value="Unassembled WGS sequence"/>
</dbReference>
<evidence type="ECO:0000259" key="6">
    <source>
        <dbReference type="SMART" id="SM00849"/>
    </source>
</evidence>
<comment type="cofactor">
    <cofactor evidence="1">
        <name>Zn(2+)</name>
        <dbReference type="ChEBI" id="CHEBI:29105"/>
    </cofactor>
</comment>
<dbReference type="InterPro" id="IPR036866">
    <property type="entry name" value="RibonucZ/Hydroxyglut_hydro"/>
</dbReference>
<feature type="domain" description="Metallo-beta-lactamase" evidence="6">
    <location>
        <begin position="43"/>
        <end position="254"/>
    </location>
</feature>
<accession>A0ABU0F1V7</accession>
<comment type="similarity">
    <text evidence="2">Belongs to the metallo-beta-lactamase superfamily.</text>
</comment>
<reference evidence="7 8" key="1">
    <citation type="submission" date="2023-07" db="EMBL/GenBank/DDBJ databases">
        <title>Sequencing the genomes of 1000 actinobacteria strains.</title>
        <authorList>
            <person name="Klenk H.-P."/>
        </authorList>
    </citation>
    <scope>NUCLEOTIDE SEQUENCE [LARGE SCALE GENOMIC DNA]</scope>
    <source>
        <strain evidence="7 8">DSM 45805</strain>
    </source>
</reference>
<dbReference type="InterPro" id="IPR051013">
    <property type="entry name" value="MBL_superfamily_lactonases"/>
</dbReference>
<dbReference type="PANTHER" id="PTHR42978">
    <property type="entry name" value="QUORUM-QUENCHING LACTONASE YTNP-RELATED-RELATED"/>
    <property type="match status" value="1"/>
</dbReference>
<evidence type="ECO:0000256" key="2">
    <source>
        <dbReference type="ARBA" id="ARBA00007749"/>
    </source>
</evidence>
<keyword evidence="4" id="KW-0378">Hydrolase</keyword>
<name>A0ABU0F1V7_9PSEU</name>
<evidence type="ECO:0000256" key="1">
    <source>
        <dbReference type="ARBA" id="ARBA00001947"/>
    </source>
</evidence>
<sequence>MSATKLHLLDLGRLTVDDGFFIRGCGCATRSEPAPQASAREVAALAAVVEHPTAGPILFDTGCARDAAEQWPAPAFEAFPVTTYDESHHLDKALEAAGFGIGDIQAVVMSHLHLDHAGGLEHFLGTDVPVYVHEQELREQYYAIATKEDFGAYVPGDLHWQLNWQAISRDEIELAGGVTLRHMPGHTPGSLTMQVDLDNSGTFLFTGDLFHVRDLFEQGLPQGWLNRNSQDWWNSVRWMRHLQKRHDATLVYGHDATVLTELKARAEFLD</sequence>
<evidence type="ECO:0000313" key="8">
    <source>
        <dbReference type="Proteomes" id="UP001229651"/>
    </source>
</evidence>
<dbReference type="EMBL" id="JAUSUT010000001">
    <property type="protein sequence ID" value="MDQ0381156.1"/>
    <property type="molecule type" value="Genomic_DNA"/>
</dbReference>
<dbReference type="RefSeq" id="WP_306995597.1">
    <property type="nucleotide sequence ID" value="NZ_JAUSUT010000001.1"/>
</dbReference>
<keyword evidence="5" id="KW-0862">Zinc</keyword>
<dbReference type="Pfam" id="PF00753">
    <property type="entry name" value="Lactamase_B"/>
    <property type="match status" value="1"/>
</dbReference>
<dbReference type="PANTHER" id="PTHR42978:SF2">
    <property type="entry name" value="102 KBASES UNSTABLE REGION: FROM 1 TO 119443"/>
    <property type="match status" value="1"/>
</dbReference>
<comment type="caution">
    <text evidence="7">The sequence shown here is derived from an EMBL/GenBank/DDBJ whole genome shotgun (WGS) entry which is preliminary data.</text>
</comment>
<dbReference type="Gene3D" id="3.60.15.10">
    <property type="entry name" value="Ribonuclease Z/Hydroxyacylglutathione hydrolase-like"/>
    <property type="match status" value="1"/>
</dbReference>
<dbReference type="InterPro" id="IPR001279">
    <property type="entry name" value="Metallo-B-lactamas"/>
</dbReference>
<evidence type="ECO:0000313" key="7">
    <source>
        <dbReference type="EMBL" id="MDQ0381156.1"/>
    </source>
</evidence>
<evidence type="ECO:0000256" key="3">
    <source>
        <dbReference type="ARBA" id="ARBA00022723"/>
    </source>
</evidence>
<protein>
    <submittedName>
        <fullName evidence="7">Glyoxylase-like metal-dependent hydrolase (Beta-lactamase superfamily II)</fullName>
    </submittedName>
</protein>
<dbReference type="SMART" id="SM00849">
    <property type="entry name" value="Lactamase_B"/>
    <property type="match status" value="1"/>
</dbReference>
<dbReference type="CDD" id="cd07729">
    <property type="entry name" value="AHL_lactonase_MBL-fold"/>
    <property type="match status" value="1"/>
</dbReference>
<gene>
    <name evidence="7" type="ORF">FB470_005150</name>
</gene>
<proteinExistence type="inferred from homology"/>
<organism evidence="7 8">
    <name type="scientific">Amycolatopsis thermophila</name>
    <dbReference type="NCBI Taxonomy" id="206084"/>
    <lineage>
        <taxon>Bacteria</taxon>
        <taxon>Bacillati</taxon>
        <taxon>Actinomycetota</taxon>
        <taxon>Actinomycetes</taxon>
        <taxon>Pseudonocardiales</taxon>
        <taxon>Pseudonocardiaceae</taxon>
        <taxon>Amycolatopsis</taxon>
    </lineage>
</organism>